<accession>A0A1M7DK93</accession>
<dbReference type="Proteomes" id="UP000183208">
    <property type="component" value="Unassembled WGS sequence"/>
</dbReference>
<dbReference type="EMBL" id="FNTI01000001">
    <property type="protein sequence ID" value="SED83944.1"/>
    <property type="molecule type" value="Genomic_DNA"/>
</dbReference>
<dbReference type="Gene3D" id="3.90.1140.10">
    <property type="entry name" value="Cyclic phosphodiesterase"/>
    <property type="match status" value="1"/>
</dbReference>
<dbReference type="AlphaFoldDB" id="A0A1M7DK93"/>
<sequence length="239" mass="26697">MTRLYSGTMATYPRYAIYYADAPDSTLDRFGASLLGYDAYGGEELPFPDGVPPDWRELTQDPRKYGFHATLKAPMTLAPGRTEAQLVAACELFADAARPVPLIRPVVGSISGFIAVIPAEPSPELERLAADCTRAFDFFRAPLTPEDRARRNPAKLTARQCGYLDRWGYPYVMEEFRFHMTLTGRLPAERRGAVVAMLQSRFVAIEVATLEIDRIALFRQDDTASRFGIIGHWPLRASS</sequence>
<organism evidence="1 2">
    <name type="scientific">Bradyrhizobium lablabi</name>
    <dbReference type="NCBI Taxonomy" id="722472"/>
    <lineage>
        <taxon>Bacteria</taxon>
        <taxon>Pseudomonadati</taxon>
        <taxon>Pseudomonadota</taxon>
        <taxon>Alphaproteobacteria</taxon>
        <taxon>Hyphomicrobiales</taxon>
        <taxon>Nitrobacteraceae</taxon>
        <taxon>Bradyrhizobium</taxon>
    </lineage>
</organism>
<dbReference type="Pfam" id="PF06299">
    <property type="entry name" value="DUF1045"/>
    <property type="match status" value="1"/>
</dbReference>
<protein>
    <submittedName>
        <fullName evidence="1">Putative phosphonate metabolism protein</fullName>
    </submittedName>
</protein>
<gene>
    <name evidence="1" type="ORF">SAMN05444171_5352</name>
</gene>
<evidence type="ECO:0000313" key="2">
    <source>
        <dbReference type="Proteomes" id="UP000183208"/>
    </source>
</evidence>
<name>A0A1M7DK93_9BRAD</name>
<evidence type="ECO:0000313" key="1">
    <source>
        <dbReference type="EMBL" id="SED83944.1"/>
    </source>
</evidence>
<proteinExistence type="predicted"/>
<dbReference type="InterPro" id="IPR009389">
    <property type="entry name" value="DUF1045"/>
</dbReference>
<reference evidence="1 2" key="1">
    <citation type="submission" date="2016-10" db="EMBL/GenBank/DDBJ databases">
        <authorList>
            <person name="de Groot N.N."/>
        </authorList>
    </citation>
    <scope>NUCLEOTIDE SEQUENCE [LARGE SCALE GENOMIC DNA]</scope>
    <source>
        <strain evidence="1 2">GAS522</strain>
    </source>
</reference>
<dbReference type="NCBIfam" id="TIGR03223">
    <property type="entry name" value="Phn_opern_protn"/>
    <property type="match status" value="1"/>
</dbReference>
<dbReference type="PIRSF" id="PIRSF033328">
    <property type="entry name" value="Phest_Mll4975"/>
    <property type="match status" value="1"/>
</dbReference>